<evidence type="ECO:0000313" key="1">
    <source>
        <dbReference type="EMBL" id="KAF0042058.1"/>
    </source>
</evidence>
<name>A0A6A4TCD5_SCOMX</name>
<sequence>MAGYDPESESRQHVPCCTGRRAHWDKSQWAATLADRWTVKKSMKFLWIHPLGSRITRADKSDQYNALDYITVPKYRLHTPPFATTHRHRRAFSVERILSRLLFTRTSNCLPTYSSTAIFTAKGL</sequence>
<comment type="caution">
    <text evidence="1">The sequence shown here is derived from an EMBL/GenBank/DDBJ whole genome shotgun (WGS) entry which is preliminary data.</text>
</comment>
<proteinExistence type="predicted"/>
<dbReference type="EMBL" id="VEVO01000005">
    <property type="protein sequence ID" value="KAF0042058.1"/>
    <property type="molecule type" value="Genomic_DNA"/>
</dbReference>
<dbReference type="AlphaFoldDB" id="A0A6A4TCD5"/>
<gene>
    <name evidence="1" type="ORF">F2P81_005590</name>
</gene>
<protein>
    <submittedName>
        <fullName evidence="1">Uncharacterized protein</fullName>
    </submittedName>
</protein>
<organism evidence="1 2">
    <name type="scientific">Scophthalmus maximus</name>
    <name type="common">Turbot</name>
    <name type="synonym">Psetta maxima</name>
    <dbReference type="NCBI Taxonomy" id="52904"/>
    <lineage>
        <taxon>Eukaryota</taxon>
        <taxon>Metazoa</taxon>
        <taxon>Chordata</taxon>
        <taxon>Craniata</taxon>
        <taxon>Vertebrata</taxon>
        <taxon>Euteleostomi</taxon>
        <taxon>Actinopterygii</taxon>
        <taxon>Neopterygii</taxon>
        <taxon>Teleostei</taxon>
        <taxon>Neoteleostei</taxon>
        <taxon>Acanthomorphata</taxon>
        <taxon>Carangaria</taxon>
        <taxon>Pleuronectiformes</taxon>
        <taxon>Pleuronectoidei</taxon>
        <taxon>Scophthalmidae</taxon>
        <taxon>Scophthalmus</taxon>
    </lineage>
</organism>
<reference evidence="1 2" key="1">
    <citation type="submission" date="2019-06" db="EMBL/GenBank/DDBJ databases">
        <title>Draft genomes of female and male turbot (Scophthalmus maximus).</title>
        <authorList>
            <person name="Xu H."/>
            <person name="Xu X.-W."/>
            <person name="Shao C."/>
            <person name="Chen S."/>
        </authorList>
    </citation>
    <scope>NUCLEOTIDE SEQUENCE [LARGE SCALE GENOMIC DNA]</scope>
    <source>
        <strain evidence="1">Ysfricsl-2016a</strain>
        <tissue evidence="1">Blood</tissue>
    </source>
</reference>
<evidence type="ECO:0000313" key="2">
    <source>
        <dbReference type="Proteomes" id="UP000438429"/>
    </source>
</evidence>
<dbReference type="Proteomes" id="UP000438429">
    <property type="component" value="Unassembled WGS sequence"/>
</dbReference>
<accession>A0A6A4TCD5</accession>